<protein>
    <submittedName>
        <fullName evidence="3">Uncharacterized protein</fullName>
    </submittedName>
</protein>
<feature type="compositionally biased region" description="Basic and acidic residues" evidence="1">
    <location>
        <begin position="474"/>
        <end position="487"/>
    </location>
</feature>
<feature type="compositionally biased region" description="Polar residues" evidence="1">
    <location>
        <begin position="422"/>
        <end position="464"/>
    </location>
</feature>
<evidence type="ECO:0000256" key="2">
    <source>
        <dbReference type="SAM" id="Phobius"/>
    </source>
</evidence>
<feature type="region of interest" description="Disordered" evidence="1">
    <location>
        <begin position="419"/>
        <end position="542"/>
    </location>
</feature>
<sequence length="542" mass="62653">MVTVHQPRMKVFALGLDENQKAAAAEEKQAAALETKIPIDSPIPPQQQTPAIVIAKRPKVVAGFGCGLLSWFIGAFCLVLLCLAISEVAYHRQRDQAFLRLKWAELRQRMLGYELLSQQQEIDRMSMEKQQAQVETLPLRLSKDPIKPQIIDIIQPENDAIKKEDNQEQINIPTETNYSIDQNGKLGFLRDLMDKIRKHAESMGLSGDMQVHVVEVKPIGGQEDGEERKEISGEENTPFDQAIADGFGEFAAPHQDFSDDGETELDGRRTFDRHSMKRPFFGPFNRWEFNDYEDQQQQQQPRIFDGIPSRLFFPSQSELFQPPPLPNQFFFQPQPFFWQQPQQQQQQQAFFQPQQQSQHYWWPQQQQNDPIQTNQWNWPQQQQQAQVRPWYMPEQQSKFQQQQPAWFGPQNDDWMIQKHQEQQAPSPFQPNPIASTFQQPQQTWVDQTAQQASDVNPPKSTVISGDNLGPQQEMKGEKSWIQPHDDSPTEIVTSPDADLEQIDDNKFLPIRSDDKPIDDLNDSPPSSDSHLFQIDDPSSFKR</sequence>
<organism evidence="3 4">
    <name type="scientific">Caenorhabditis angaria</name>
    <dbReference type="NCBI Taxonomy" id="860376"/>
    <lineage>
        <taxon>Eukaryota</taxon>
        <taxon>Metazoa</taxon>
        <taxon>Ecdysozoa</taxon>
        <taxon>Nematoda</taxon>
        <taxon>Chromadorea</taxon>
        <taxon>Rhabditida</taxon>
        <taxon>Rhabditina</taxon>
        <taxon>Rhabditomorpha</taxon>
        <taxon>Rhabditoidea</taxon>
        <taxon>Rhabditidae</taxon>
        <taxon>Peloderinae</taxon>
        <taxon>Caenorhabditis</taxon>
    </lineage>
</organism>
<evidence type="ECO:0000313" key="3">
    <source>
        <dbReference type="EMBL" id="CAI5441569.1"/>
    </source>
</evidence>
<dbReference type="EMBL" id="CANHGI010000002">
    <property type="protein sequence ID" value="CAI5441569.1"/>
    <property type="molecule type" value="Genomic_DNA"/>
</dbReference>
<reference evidence="3" key="1">
    <citation type="submission" date="2022-11" db="EMBL/GenBank/DDBJ databases">
        <authorList>
            <person name="Kikuchi T."/>
        </authorList>
    </citation>
    <scope>NUCLEOTIDE SEQUENCE</scope>
    <source>
        <strain evidence="3">PS1010</strain>
    </source>
</reference>
<dbReference type="Proteomes" id="UP001152747">
    <property type="component" value="Unassembled WGS sequence"/>
</dbReference>
<keyword evidence="2" id="KW-0812">Transmembrane</keyword>
<gene>
    <name evidence="3" type="ORF">CAMP_LOCUS4206</name>
</gene>
<keyword evidence="2" id="KW-1133">Transmembrane helix</keyword>
<comment type="caution">
    <text evidence="3">The sequence shown here is derived from an EMBL/GenBank/DDBJ whole genome shotgun (WGS) entry which is preliminary data.</text>
</comment>
<keyword evidence="4" id="KW-1185">Reference proteome</keyword>
<name>A0A9P1IAC6_9PELO</name>
<feature type="compositionally biased region" description="Basic and acidic residues" evidence="1">
    <location>
        <begin position="503"/>
        <end position="518"/>
    </location>
</feature>
<keyword evidence="2" id="KW-0472">Membrane</keyword>
<evidence type="ECO:0000313" key="4">
    <source>
        <dbReference type="Proteomes" id="UP001152747"/>
    </source>
</evidence>
<evidence type="ECO:0000256" key="1">
    <source>
        <dbReference type="SAM" id="MobiDB-lite"/>
    </source>
</evidence>
<accession>A0A9P1IAC6</accession>
<proteinExistence type="predicted"/>
<feature type="transmembrane region" description="Helical" evidence="2">
    <location>
        <begin position="60"/>
        <end position="86"/>
    </location>
</feature>
<dbReference type="OrthoDB" id="5838215at2759"/>
<dbReference type="AlphaFoldDB" id="A0A9P1IAC6"/>